<evidence type="ECO:0000313" key="7">
    <source>
        <dbReference type="Proteomes" id="UP000070405"/>
    </source>
</evidence>
<sequence>MNGVDLRIENAKVLYRGNLIRVDIMIEDGKIAEISKKPSISQADQNIDLKGALLLPGVIDAHVHFRDPGLTHKEDFSTGSMAAAGGGVTTICDMPNTLPLTDSMEAFNEKVRIGERKSHVDFALHAALPQEIDEGVKLAKAGAASFKLYPELREDFSISDFQEVSPTISIHPEDPRILEEFENTQDFAESRPIRAEISEISRVLDLAPNTHLHFCHTTALESIKLITKARKSRKITCEATPHHLLLNTSHLQELGPIAKTNPPLRSEENRLALLSTLREGSIDMIATDHAPHTREEKERGMEESPPGIAGVETSLPLLFTLVRRGKLSLSRMVESMCIKPARVFGLKNERGILKNALIPEADADFVAIDQHVKWKIKGEKLHGKTKSTPFEGWKVVGKPFLTIVRGETVFKEGEVIGKEGYGRFIPRKT</sequence>
<comment type="similarity">
    <text evidence="4">Belongs to the metallo-dependent hydrolases superfamily. DHOase family. Class I DHOase subfamily.</text>
</comment>
<dbReference type="GO" id="GO:0005737">
    <property type="term" value="C:cytoplasm"/>
    <property type="evidence" value="ECO:0007669"/>
    <property type="project" value="TreeGrafter"/>
</dbReference>
<dbReference type="NCBIfam" id="TIGR00857">
    <property type="entry name" value="pyrC_multi"/>
    <property type="match status" value="1"/>
</dbReference>
<feature type="binding site" evidence="4">
    <location>
        <position position="147"/>
    </location>
    <ligand>
        <name>Zn(2+)</name>
        <dbReference type="ChEBI" id="CHEBI:29105"/>
        <label>2</label>
    </ligand>
</feature>
<comment type="function">
    <text evidence="4">Catalyzes the reversible cyclization of carbamoyl aspartate to dihydroorotate.</text>
</comment>
<dbReference type="PANTHER" id="PTHR43668">
    <property type="entry name" value="ALLANTOINASE"/>
    <property type="match status" value="1"/>
</dbReference>
<keyword evidence="2 4" id="KW-0378">Hydrolase</keyword>
<proteinExistence type="inferred from homology"/>
<dbReference type="EMBL" id="LHYA01000014">
    <property type="protein sequence ID" value="KXB03817.1"/>
    <property type="molecule type" value="Genomic_DNA"/>
</dbReference>
<organism evidence="6 7">
    <name type="scientific">candidate division MSBL1 archaeon SCGC-AAA261G05</name>
    <dbReference type="NCBI Taxonomy" id="1698276"/>
    <lineage>
        <taxon>Archaea</taxon>
        <taxon>Methanobacteriati</taxon>
        <taxon>Methanobacteriota</taxon>
        <taxon>candidate division MSBL1</taxon>
    </lineage>
</organism>
<protein>
    <recommendedName>
        <fullName evidence="4">Dihydroorotase</fullName>
        <shortName evidence="4">DHOase</shortName>
        <ecNumber evidence="4">3.5.2.3</ecNumber>
    </recommendedName>
</protein>
<keyword evidence="3 4" id="KW-0665">Pyrimidine biosynthesis</keyword>
<reference evidence="6 7" key="1">
    <citation type="journal article" date="2016" name="Sci. Rep.">
        <title>Metabolic traits of an uncultured archaeal lineage -MSBL1- from brine pools of the Red Sea.</title>
        <authorList>
            <person name="Mwirichia R."/>
            <person name="Alam I."/>
            <person name="Rashid M."/>
            <person name="Vinu M."/>
            <person name="Ba-Alawi W."/>
            <person name="Anthony Kamau A."/>
            <person name="Kamanda Ngugi D."/>
            <person name="Goker M."/>
            <person name="Klenk H.P."/>
            <person name="Bajic V."/>
            <person name="Stingl U."/>
        </authorList>
    </citation>
    <scope>NUCLEOTIDE SEQUENCE [LARGE SCALE GENOMIC DNA]</scope>
    <source>
        <strain evidence="6">SCGC-AAA261G05</strain>
    </source>
</reference>
<accession>A0A133VBM4</accession>
<comment type="catalytic activity">
    <reaction evidence="4">
        <text>(S)-dihydroorotate + H2O = N-carbamoyl-L-aspartate + H(+)</text>
        <dbReference type="Rhea" id="RHEA:24296"/>
        <dbReference type="ChEBI" id="CHEBI:15377"/>
        <dbReference type="ChEBI" id="CHEBI:15378"/>
        <dbReference type="ChEBI" id="CHEBI:30864"/>
        <dbReference type="ChEBI" id="CHEBI:32814"/>
        <dbReference type="EC" id="3.5.2.3"/>
    </reaction>
</comment>
<dbReference type="InterPro" id="IPR050138">
    <property type="entry name" value="DHOase/Allantoinase_Hydrolase"/>
</dbReference>
<feature type="binding site" evidence="4">
    <location>
        <position position="62"/>
    </location>
    <ligand>
        <name>Zn(2+)</name>
        <dbReference type="ChEBI" id="CHEBI:29105"/>
        <label>1</label>
    </ligand>
</feature>
<feature type="modified residue" description="N6-carboxylysine" evidence="4">
    <location>
        <position position="147"/>
    </location>
</feature>
<dbReference type="CDD" id="cd01318">
    <property type="entry name" value="DHOase_IIb"/>
    <property type="match status" value="1"/>
</dbReference>
<gene>
    <name evidence="4" type="primary">pyrC</name>
    <name evidence="6" type="ORF">AKJ47_01600</name>
</gene>
<evidence type="ECO:0000256" key="4">
    <source>
        <dbReference type="HAMAP-Rule" id="MF_00220"/>
    </source>
</evidence>
<keyword evidence="7" id="KW-1185">Reference proteome</keyword>
<dbReference type="UniPathway" id="UPA00070">
    <property type="reaction ID" value="UER00117"/>
</dbReference>
<keyword evidence="4" id="KW-0862">Zinc</keyword>
<feature type="binding site" evidence="4">
    <location>
        <position position="64"/>
    </location>
    <ligand>
        <name>Zn(2+)</name>
        <dbReference type="ChEBI" id="CHEBI:29105"/>
        <label>1</label>
    </ligand>
</feature>
<dbReference type="GO" id="GO:0008270">
    <property type="term" value="F:zinc ion binding"/>
    <property type="evidence" value="ECO:0007669"/>
    <property type="project" value="UniProtKB-UniRule"/>
</dbReference>
<feature type="domain" description="Amidohydrolase-related" evidence="5">
    <location>
        <begin position="54"/>
        <end position="409"/>
    </location>
</feature>
<dbReference type="EC" id="3.5.2.3" evidence="4"/>
<dbReference type="AlphaFoldDB" id="A0A133VBM4"/>
<dbReference type="GO" id="GO:0004151">
    <property type="term" value="F:dihydroorotase activity"/>
    <property type="evidence" value="ECO:0007669"/>
    <property type="project" value="UniProtKB-UniRule"/>
</dbReference>
<dbReference type="InterPro" id="IPR011059">
    <property type="entry name" value="Metal-dep_hydrolase_composite"/>
</dbReference>
<dbReference type="PROSITE" id="PS00483">
    <property type="entry name" value="DIHYDROOROTASE_2"/>
    <property type="match status" value="1"/>
</dbReference>
<feature type="binding site" evidence="4">
    <location>
        <position position="216"/>
    </location>
    <ligand>
        <name>Zn(2+)</name>
        <dbReference type="ChEBI" id="CHEBI:29105"/>
        <label>2</label>
    </ligand>
</feature>
<feature type="binding site" evidence="4">
    <location>
        <position position="96"/>
    </location>
    <ligand>
        <name>substrate</name>
    </ligand>
</feature>
<dbReference type="SUPFAM" id="SSF51556">
    <property type="entry name" value="Metallo-dependent hydrolases"/>
    <property type="match status" value="1"/>
</dbReference>
<dbReference type="Proteomes" id="UP000070405">
    <property type="component" value="Unassembled WGS sequence"/>
</dbReference>
<dbReference type="Gene3D" id="3.20.20.140">
    <property type="entry name" value="Metal-dependent hydrolases"/>
    <property type="match status" value="1"/>
</dbReference>
<dbReference type="PROSITE" id="PS00482">
    <property type="entry name" value="DIHYDROOROTASE_1"/>
    <property type="match status" value="1"/>
</dbReference>
<evidence type="ECO:0000259" key="5">
    <source>
        <dbReference type="Pfam" id="PF01979"/>
    </source>
</evidence>
<comment type="pathway">
    <text evidence="4">Pyrimidine metabolism; UMP biosynthesis via de novo pathway; (S)-dihydroorotate from bicarbonate: step 3/3.</text>
</comment>
<dbReference type="GO" id="GO:0006145">
    <property type="term" value="P:purine nucleobase catabolic process"/>
    <property type="evidence" value="ECO:0007669"/>
    <property type="project" value="TreeGrafter"/>
</dbReference>
<feature type="binding site" evidence="4">
    <location>
        <begin position="64"/>
        <end position="66"/>
    </location>
    <ligand>
        <name>substrate</name>
    </ligand>
</feature>
<dbReference type="GO" id="GO:0004038">
    <property type="term" value="F:allantoinase activity"/>
    <property type="evidence" value="ECO:0007669"/>
    <property type="project" value="TreeGrafter"/>
</dbReference>
<dbReference type="PANTHER" id="PTHR43668:SF2">
    <property type="entry name" value="ALLANTOINASE"/>
    <property type="match status" value="1"/>
</dbReference>
<dbReference type="InterPro" id="IPR032466">
    <property type="entry name" value="Metal_Hydrolase"/>
</dbReference>
<evidence type="ECO:0000256" key="1">
    <source>
        <dbReference type="ARBA" id="ARBA00022723"/>
    </source>
</evidence>
<comment type="cofactor">
    <cofactor evidence="4">
        <name>Zn(2+)</name>
        <dbReference type="ChEBI" id="CHEBI:29105"/>
    </cofactor>
    <text evidence="4">Binds 2 Zn(2+) ions per subunit.</text>
</comment>
<dbReference type="SUPFAM" id="SSF51338">
    <property type="entry name" value="Composite domain of metallo-dependent hydrolases"/>
    <property type="match status" value="1"/>
</dbReference>
<evidence type="ECO:0000313" key="6">
    <source>
        <dbReference type="EMBL" id="KXB03817.1"/>
    </source>
</evidence>
<dbReference type="Pfam" id="PF01979">
    <property type="entry name" value="Amidohydro_1"/>
    <property type="match status" value="1"/>
</dbReference>
<feature type="binding site" evidence="4">
    <location>
        <position position="288"/>
    </location>
    <ligand>
        <name>Zn(2+)</name>
        <dbReference type="ChEBI" id="CHEBI:29105"/>
        <label>1</label>
    </ligand>
</feature>
<dbReference type="Gene3D" id="2.30.40.10">
    <property type="entry name" value="Urease, subunit C, domain 1"/>
    <property type="match status" value="1"/>
</dbReference>
<dbReference type="InterPro" id="IPR006680">
    <property type="entry name" value="Amidohydro-rel"/>
</dbReference>
<evidence type="ECO:0000256" key="2">
    <source>
        <dbReference type="ARBA" id="ARBA00022801"/>
    </source>
</evidence>
<feature type="active site" evidence="4">
    <location>
        <position position="288"/>
    </location>
</feature>
<keyword evidence="1 4" id="KW-0479">Metal-binding</keyword>
<evidence type="ECO:0000256" key="3">
    <source>
        <dbReference type="ARBA" id="ARBA00022975"/>
    </source>
</evidence>
<dbReference type="HAMAP" id="MF_00220_A">
    <property type="entry name" value="PyrC_classI_A"/>
    <property type="match status" value="1"/>
</dbReference>
<dbReference type="GO" id="GO:0044205">
    <property type="term" value="P:'de novo' UMP biosynthetic process"/>
    <property type="evidence" value="ECO:0007669"/>
    <property type="project" value="UniProtKB-UniRule"/>
</dbReference>
<dbReference type="InterPro" id="IPR004722">
    <property type="entry name" value="DHOase"/>
</dbReference>
<comment type="caution">
    <text evidence="6">The sequence shown here is derived from an EMBL/GenBank/DDBJ whole genome shotgun (WGS) entry which is preliminary data.</text>
</comment>
<feature type="binding site" evidence="4">
    <location>
        <position position="292"/>
    </location>
    <ligand>
        <name>substrate</name>
    </ligand>
</feature>
<feature type="binding site" evidence="4">
    <location>
        <begin position="306"/>
        <end position="307"/>
    </location>
    <ligand>
        <name>substrate</name>
    </ligand>
</feature>
<dbReference type="InterPro" id="IPR002195">
    <property type="entry name" value="Dihydroorotase_CS"/>
</dbReference>
<name>A0A133VBM4_9EURY</name>
<dbReference type="PATRIC" id="fig|1698276.3.peg.137"/>
<feature type="binding site" evidence="4">
    <location>
        <position position="171"/>
    </location>
    <ligand>
        <name>Zn(2+)</name>
        <dbReference type="ChEBI" id="CHEBI:29105"/>
        <label>2</label>
    </ligand>
</feature>
<feature type="binding site" evidence="4">
    <location>
        <position position="147"/>
    </location>
    <ligand>
        <name>Zn(2+)</name>
        <dbReference type="ChEBI" id="CHEBI:29105"/>
        <label>1</label>
    </ligand>
</feature>